<dbReference type="Proteomes" id="UP000006906">
    <property type="component" value="Chromosome 10"/>
</dbReference>
<feature type="compositionally biased region" description="Basic and acidic residues" evidence="1">
    <location>
        <begin position="474"/>
        <end position="488"/>
    </location>
</feature>
<feature type="region of interest" description="Disordered" evidence="1">
    <location>
        <begin position="450"/>
        <end position="504"/>
    </location>
</feature>
<sequence>MDTFMYLMEHCCSSGAGSKACWGRVGEDHLGALEAAAEVGRQDVCAWLLAHLWGWHLRAAAAAARHGHVGLLHWLLQRRPPGPPPPAAFVDDGAAAAAVGGHTSRPARLQAAGELLAAVAWGCPLAELRQCYQGEGLEGPGGLLQQPGVGVDEDEAAVRAAQQRFRDTVLAAAAASPLPDWRAKAQWLLAPPRCHPVTWATLCAVVAAARSDEAAAERLAFLCRHWHQDAPCGGWDRDVAALAVAAIRRGFAQALGWVLREKVGQPAAAGEQQKGQQEEPQPQALAAEEVVASAVAHNQVACLQALEAAGVDVQSALRLGVAAGRPDVVLWALMSPTGPHAGTRRPGGGRGALTPDLLAQAAAAQDAATFRVMCRHLKHAGSGGDDAATQAAAGSSSSCSGPPSGGGSGGDGEQLAAAVAAAAACPCLRDRPHLREWMRQQVELLCRQEARRGTGRGPEQGSEDGSSSDEELSDLVHEAEEALARESQQRQQQQREAVSQEVGASRVLICAVS</sequence>
<dbReference type="PaxDb" id="3055-EDP06559"/>
<dbReference type="GO" id="GO:0005783">
    <property type="term" value="C:endoplasmic reticulum"/>
    <property type="evidence" value="ECO:0000318"/>
    <property type="project" value="GO_Central"/>
</dbReference>
<dbReference type="GO" id="GO:0004620">
    <property type="term" value="F:phospholipase activity"/>
    <property type="evidence" value="ECO:0000318"/>
    <property type="project" value="GO_Central"/>
</dbReference>
<dbReference type="KEGG" id="cre:CHLRE_10g420551v5"/>
<feature type="compositionally biased region" description="Gly residues" evidence="1">
    <location>
        <begin position="403"/>
        <end position="412"/>
    </location>
</feature>
<dbReference type="AlphaFoldDB" id="A0A2K3D950"/>
<dbReference type="RefSeq" id="XP_001702780.2">
    <property type="nucleotide sequence ID" value="XM_001702728.2"/>
</dbReference>
<dbReference type="InParanoid" id="A0A2K3D950"/>
<feature type="region of interest" description="Disordered" evidence="1">
    <location>
        <begin position="381"/>
        <end position="413"/>
    </location>
</feature>
<dbReference type="GO" id="GO:0071944">
    <property type="term" value="C:cell periphery"/>
    <property type="evidence" value="ECO:0000318"/>
    <property type="project" value="GO_Central"/>
</dbReference>
<dbReference type="GO" id="GO:0016020">
    <property type="term" value="C:membrane"/>
    <property type="evidence" value="ECO:0000318"/>
    <property type="project" value="GO_Central"/>
</dbReference>
<dbReference type="GO" id="GO:0030149">
    <property type="term" value="P:sphingolipid catabolic process"/>
    <property type="evidence" value="ECO:0000318"/>
    <property type="project" value="GO_Central"/>
</dbReference>
<proteinExistence type="predicted"/>
<evidence type="ECO:0000313" key="2">
    <source>
        <dbReference type="EMBL" id="PNW77061.1"/>
    </source>
</evidence>
<dbReference type="PANTHER" id="PTHR12393">
    <property type="entry name" value="SPHINGOMYELIN PHOSPHODIESTERASE RELATED"/>
    <property type="match status" value="1"/>
</dbReference>
<keyword evidence="3" id="KW-1185">Reference proteome</keyword>
<accession>A0A2K3D950</accession>
<organism evidence="2 3">
    <name type="scientific">Chlamydomonas reinhardtii</name>
    <name type="common">Chlamydomonas smithii</name>
    <dbReference type="NCBI Taxonomy" id="3055"/>
    <lineage>
        <taxon>Eukaryota</taxon>
        <taxon>Viridiplantae</taxon>
        <taxon>Chlorophyta</taxon>
        <taxon>core chlorophytes</taxon>
        <taxon>Chlorophyceae</taxon>
        <taxon>CS clade</taxon>
        <taxon>Chlamydomonadales</taxon>
        <taxon>Chlamydomonadaceae</taxon>
        <taxon>Chlamydomonas</taxon>
    </lineage>
</organism>
<evidence type="ECO:0000313" key="3">
    <source>
        <dbReference type="Proteomes" id="UP000006906"/>
    </source>
</evidence>
<dbReference type="ExpressionAtlas" id="A0A2K3D950">
    <property type="expression patterns" value="baseline"/>
</dbReference>
<reference evidence="2 3" key="1">
    <citation type="journal article" date="2007" name="Science">
        <title>The Chlamydomonas genome reveals the evolution of key animal and plant functions.</title>
        <authorList>
            <person name="Merchant S.S."/>
            <person name="Prochnik S.E."/>
            <person name="Vallon O."/>
            <person name="Harris E.H."/>
            <person name="Karpowicz S.J."/>
            <person name="Witman G.B."/>
            <person name="Terry A."/>
            <person name="Salamov A."/>
            <person name="Fritz-Laylin L.K."/>
            <person name="Marechal-Drouard L."/>
            <person name="Marshall W.F."/>
            <person name="Qu L.H."/>
            <person name="Nelson D.R."/>
            <person name="Sanderfoot A.A."/>
            <person name="Spalding M.H."/>
            <person name="Kapitonov V.V."/>
            <person name="Ren Q."/>
            <person name="Ferris P."/>
            <person name="Lindquist E."/>
            <person name="Shapiro H."/>
            <person name="Lucas S.M."/>
            <person name="Grimwood J."/>
            <person name="Schmutz J."/>
            <person name="Cardol P."/>
            <person name="Cerutti H."/>
            <person name="Chanfreau G."/>
            <person name="Chen C.L."/>
            <person name="Cognat V."/>
            <person name="Croft M.T."/>
            <person name="Dent R."/>
            <person name="Dutcher S."/>
            <person name="Fernandez E."/>
            <person name="Fukuzawa H."/>
            <person name="Gonzalez-Ballester D."/>
            <person name="Gonzalez-Halphen D."/>
            <person name="Hallmann A."/>
            <person name="Hanikenne M."/>
            <person name="Hippler M."/>
            <person name="Inwood W."/>
            <person name="Jabbari K."/>
            <person name="Kalanon M."/>
            <person name="Kuras R."/>
            <person name="Lefebvre P.A."/>
            <person name="Lemaire S.D."/>
            <person name="Lobanov A.V."/>
            <person name="Lohr M."/>
            <person name="Manuell A."/>
            <person name="Meier I."/>
            <person name="Mets L."/>
            <person name="Mittag M."/>
            <person name="Mittelmeier T."/>
            <person name="Moroney J.V."/>
            <person name="Moseley J."/>
            <person name="Napoli C."/>
            <person name="Nedelcu A.M."/>
            <person name="Niyogi K."/>
            <person name="Novoselov S.V."/>
            <person name="Paulsen I.T."/>
            <person name="Pazour G."/>
            <person name="Purton S."/>
            <person name="Ral J.P."/>
            <person name="Riano-Pachon D.M."/>
            <person name="Riekhof W."/>
            <person name="Rymarquis L."/>
            <person name="Schroda M."/>
            <person name="Stern D."/>
            <person name="Umen J."/>
            <person name="Willows R."/>
            <person name="Wilson N."/>
            <person name="Zimmer S.L."/>
            <person name="Allmer J."/>
            <person name="Balk J."/>
            <person name="Bisova K."/>
            <person name="Chen C.J."/>
            <person name="Elias M."/>
            <person name="Gendler K."/>
            <person name="Hauser C."/>
            <person name="Lamb M.R."/>
            <person name="Ledford H."/>
            <person name="Long J.C."/>
            <person name="Minagawa J."/>
            <person name="Page M.D."/>
            <person name="Pan J."/>
            <person name="Pootakham W."/>
            <person name="Roje S."/>
            <person name="Rose A."/>
            <person name="Stahlberg E."/>
            <person name="Terauchi A.M."/>
            <person name="Yang P."/>
            <person name="Ball S."/>
            <person name="Bowler C."/>
            <person name="Dieckmann C.L."/>
            <person name="Gladyshev V.N."/>
            <person name="Green P."/>
            <person name="Jorgensen R."/>
            <person name="Mayfield S."/>
            <person name="Mueller-Roeber B."/>
            <person name="Rajamani S."/>
            <person name="Sayre R.T."/>
            <person name="Brokstein P."/>
            <person name="Dubchak I."/>
            <person name="Goodstein D."/>
            <person name="Hornick L."/>
            <person name="Huang Y.W."/>
            <person name="Jhaveri J."/>
            <person name="Luo Y."/>
            <person name="Martinez D."/>
            <person name="Ngau W.C."/>
            <person name="Otillar B."/>
            <person name="Poliakov A."/>
            <person name="Porter A."/>
            <person name="Szajkowski L."/>
            <person name="Werner G."/>
            <person name="Zhou K."/>
            <person name="Grigoriev I.V."/>
            <person name="Rokhsar D.S."/>
            <person name="Grossman A.R."/>
        </authorList>
    </citation>
    <scope>NUCLEOTIDE SEQUENCE [LARGE SCALE GENOMIC DNA]</scope>
    <source>
        <strain evidence="3">CC-503</strain>
    </source>
</reference>
<dbReference type="GO" id="GO:0046513">
    <property type="term" value="P:ceramide biosynthetic process"/>
    <property type="evidence" value="ECO:0000318"/>
    <property type="project" value="GO_Central"/>
</dbReference>
<gene>
    <name evidence="2" type="ORF">CHLRE_10g420551v5</name>
</gene>
<feature type="compositionally biased region" description="Low complexity" evidence="1">
    <location>
        <begin position="385"/>
        <end position="402"/>
    </location>
</feature>
<dbReference type="Gramene" id="PNW77061">
    <property type="protein sequence ID" value="PNW77061"/>
    <property type="gene ID" value="CHLRE_10g420551v5"/>
</dbReference>
<name>A0A2K3D950_CHLRE</name>
<dbReference type="EMBL" id="CM008971">
    <property type="protein sequence ID" value="PNW77061.1"/>
    <property type="molecule type" value="Genomic_DNA"/>
</dbReference>
<dbReference type="OrthoDB" id="10648113at2759"/>
<dbReference type="PANTHER" id="PTHR12393:SF6">
    <property type="entry name" value="SPHINGOMYELIN PHOSPHODIESTERASE 2"/>
    <property type="match status" value="1"/>
</dbReference>
<protein>
    <submittedName>
        <fullName evidence="2">Uncharacterized protein</fullName>
    </submittedName>
</protein>
<evidence type="ECO:0000256" key="1">
    <source>
        <dbReference type="SAM" id="MobiDB-lite"/>
    </source>
</evidence>
<dbReference type="GeneID" id="5728285"/>
<feature type="compositionally biased region" description="Low complexity" evidence="1">
    <location>
        <begin position="489"/>
        <end position="502"/>
    </location>
</feature>